<gene>
    <name evidence="1" type="ORF">OWV82_000587</name>
</gene>
<sequence>MADNRIQIEEDGENREINDSPIEQVRLTVPITDDPTMPILTFRTWVLGPIACVILAFVDEFFKYRQNPITLSDSCFQMLLVVFGKLMAATLPSKPVKVPGTRWTFSMNPGPFTIKEHVLLTILVTSGLDGPYNIAIVAVKRIFYYKYVNFWAGLLMILTSQLLGYGFAGIFMKFLVNNPYMWYPFTLLDVSFYRSMHEVEKRPKGGITKFQFFLVATIASFGYAIIPGYFFPSLGALSAVCWFWKDSVLAQLVGSGRYGFGIGSFALDWNAIGGYLGNPFAYPLSTIINTAVGFLIFLYFISPITYWTNSYNARHFPFSSYDIFDKSGRVYNVSRILNESDLTFNQTGYQSYSKSYLSVVYLFMIAFNFATMTSSLTHFIVFHGRETWQQFKQAYYRGSNAGDVHNRLMKKYKPVPQWWFSAILVIVIGLAILSCEGFGNQLQLPYWGILLSCLLVMIFILPIGVLDATTGSSFSLNIIGEMLIGYIYPGRPIANMVFKGYTISTSYHALAFISEFKLAHYMKIPPRSMFVVQLTGTIISSIVSFATSWWLISSVDNICHPNKLPKGSPWTCPGLNVQYGSSIIWGVIGPQRLLFPDGIYSKLLSCFFLIGVIATLLVWGLSKVFPDKQWIRSINIPNVLTGAMLVLVAGPASYWSWIIVGLLYNFIVYRKYKNWWAKYNYVLAYGLDMGVAFLALLTSLTLGLNGIYGADWWGLDVGDHCPLAKCPTAPGVSVDGCPTVQ</sequence>
<protein>
    <submittedName>
        <fullName evidence="1">Oligopeptide transporter</fullName>
    </submittedName>
</protein>
<accession>A0ACC1YWS9</accession>
<evidence type="ECO:0000313" key="1">
    <source>
        <dbReference type="EMBL" id="KAJ4727499.1"/>
    </source>
</evidence>
<evidence type="ECO:0000313" key="2">
    <source>
        <dbReference type="Proteomes" id="UP001164539"/>
    </source>
</evidence>
<comment type="caution">
    <text evidence="1">The sequence shown here is derived from an EMBL/GenBank/DDBJ whole genome shotgun (WGS) entry which is preliminary data.</text>
</comment>
<dbReference type="EMBL" id="CM051394">
    <property type="protein sequence ID" value="KAJ4727499.1"/>
    <property type="molecule type" value="Genomic_DNA"/>
</dbReference>
<organism evidence="1 2">
    <name type="scientific">Melia azedarach</name>
    <name type="common">Chinaberry tree</name>
    <dbReference type="NCBI Taxonomy" id="155640"/>
    <lineage>
        <taxon>Eukaryota</taxon>
        <taxon>Viridiplantae</taxon>
        <taxon>Streptophyta</taxon>
        <taxon>Embryophyta</taxon>
        <taxon>Tracheophyta</taxon>
        <taxon>Spermatophyta</taxon>
        <taxon>Magnoliopsida</taxon>
        <taxon>eudicotyledons</taxon>
        <taxon>Gunneridae</taxon>
        <taxon>Pentapetalae</taxon>
        <taxon>rosids</taxon>
        <taxon>malvids</taxon>
        <taxon>Sapindales</taxon>
        <taxon>Meliaceae</taxon>
        <taxon>Melia</taxon>
    </lineage>
</organism>
<reference evidence="1 2" key="1">
    <citation type="journal article" date="2023" name="Science">
        <title>Complex scaffold remodeling in plant triterpene biosynthesis.</title>
        <authorList>
            <person name="De La Pena R."/>
            <person name="Hodgson H."/>
            <person name="Liu J.C."/>
            <person name="Stephenson M.J."/>
            <person name="Martin A.C."/>
            <person name="Owen C."/>
            <person name="Harkess A."/>
            <person name="Leebens-Mack J."/>
            <person name="Jimenez L.E."/>
            <person name="Osbourn A."/>
            <person name="Sattely E.S."/>
        </authorList>
    </citation>
    <scope>NUCLEOTIDE SEQUENCE [LARGE SCALE GENOMIC DNA]</scope>
    <source>
        <strain evidence="2">cv. JPN11</strain>
        <tissue evidence="1">Leaf</tissue>
    </source>
</reference>
<proteinExistence type="predicted"/>
<dbReference type="Proteomes" id="UP001164539">
    <property type="component" value="Chromosome 1"/>
</dbReference>
<name>A0ACC1YWS9_MELAZ</name>
<keyword evidence="2" id="KW-1185">Reference proteome</keyword>